<proteinExistence type="predicted"/>
<dbReference type="OrthoDB" id="413885at2759"/>
<feature type="chain" id="PRO_5035450468" description="Cellobiose dehydrogenase-like cytochrome domain-containing protein" evidence="2">
    <location>
        <begin position="16"/>
        <end position="258"/>
    </location>
</feature>
<dbReference type="Gene3D" id="2.60.40.1210">
    <property type="entry name" value="Cellobiose dehydrogenase, cytochrome domain"/>
    <property type="match status" value="1"/>
</dbReference>
<evidence type="ECO:0000313" key="5">
    <source>
        <dbReference type="Proteomes" id="UP000813444"/>
    </source>
</evidence>
<dbReference type="InterPro" id="IPR053208">
    <property type="entry name" value="GMC_Oxidoreductase_CD"/>
</dbReference>
<feature type="non-terminal residue" evidence="4">
    <location>
        <position position="1"/>
    </location>
</feature>
<dbReference type="PANTHER" id="PTHR47190:SF1">
    <property type="entry name" value="GLUCOSE-METHANOL-CHOLINE OXIDOREDUCTASE N-TERMINAL DOMAIN-CONTAINING PROTEIN"/>
    <property type="match status" value="1"/>
</dbReference>
<feature type="compositionally biased region" description="Polar residues" evidence="1">
    <location>
        <begin position="236"/>
        <end position="258"/>
    </location>
</feature>
<gene>
    <name evidence="4" type="ORF">B0I35DRAFT_344236</name>
</gene>
<keyword evidence="2" id="KW-0732">Signal</keyword>
<dbReference type="SUPFAM" id="SSF49344">
    <property type="entry name" value="CBD9-like"/>
    <property type="match status" value="1"/>
</dbReference>
<dbReference type="InterPro" id="IPR015920">
    <property type="entry name" value="Cellobiose_DH-like_cyt"/>
</dbReference>
<feature type="non-terminal residue" evidence="4">
    <location>
        <position position="258"/>
    </location>
</feature>
<accession>A0A8K0WN40</accession>
<evidence type="ECO:0000313" key="4">
    <source>
        <dbReference type="EMBL" id="KAH7311484.1"/>
    </source>
</evidence>
<evidence type="ECO:0000256" key="2">
    <source>
        <dbReference type="SAM" id="SignalP"/>
    </source>
</evidence>
<protein>
    <recommendedName>
        <fullName evidence="3">Cellobiose dehydrogenase-like cytochrome domain-containing protein</fullName>
    </recommendedName>
</protein>
<dbReference type="CDD" id="cd09630">
    <property type="entry name" value="CDH_like_cytochrome"/>
    <property type="match status" value="1"/>
</dbReference>
<feature type="domain" description="Cellobiose dehydrogenase-like cytochrome" evidence="3">
    <location>
        <begin position="30"/>
        <end position="207"/>
    </location>
</feature>
<organism evidence="4 5">
    <name type="scientific">Stachybotrys elegans</name>
    <dbReference type="NCBI Taxonomy" id="80388"/>
    <lineage>
        <taxon>Eukaryota</taxon>
        <taxon>Fungi</taxon>
        <taxon>Dikarya</taxon>
        <taxon>Ascomycota</taxon>
        <taxon>Pezizomycotina</taxon>
        <taxon>Sordariomycetes</taxon>
        <taxon>Hypocreomycetidae</taxon>
        <taxon>Hypocreales</taxon>
        <taxon>Stachybotryaceae</taxon>
        <taxon>Stachybotrys</taxon>
    </lineage>
</organism>
<feature type="signal peptide" evidence="2">
    <location>
        <begin position="1"/>
        <end position="15"/>
    </location>
</feature>
<evidence type="ECO:0000256" key="1">
    <source>
        <dbReference type="SAM" id="MobiDB-lite"/>
    </source>
</evidence>
<evidence type="ECO:0000259" key="3">
    <source>
        <dbReference type="Pfam" id="PF16010"/>
    </source>
</evidence>
<dbReference type="PANTHER" id="PTHR47190">
    <property type="entry name" value="DEHYDROGENASE, PUTATIVE-RELATED"/>
    <property type="match status" value="1"/>
</dbReference>
<comment type="caution">
    <text evidence="4">The sequence shown here is derived from an EMBL/GenBank/DDBJ whole genome shotgun (WGS) entry which is preliminary data.</text>
</comment>
<reference evidence="4" key="1">
    <citation type="journal article" date="2021" name="Nat. Commun.">
        <title>Genetic determinants of endophytism in the Arabidopsis root mycobiome.</title>
        <authorList>
            <person name="Mesny F."/>
            <person name="Miyauchi S."/>
            <person name="Thiergart T."/>
            <person name="Pickel B."/>
            <person name="Atanasova L."/>
            <person name="Karlsson M."/>
            <person name="Huettel B."/>
            <person name="Barry K.W."/>
            <person name="Haridas S."/>
            <person name="Chen C."/>
            <person name="Bauer D."/>
            <person name="Andreopoulos W."/>
            <person name="Pangilinan J."/>
            <person name="LaButti K."/>
            <person name="Riley R."/>
            <person name="Lipzen A."/>
            <person name="Clum A."/>
            <person name="Drula E."/>
            <person name="Henrissat B."/>
            <person name="Kohler A."/>
            <person name="Grigoriev I.V."/>
            <person name="Martin F.M."/>
            <person name="Hacquard S."/>
        </authorList>
    </citation>
    <scope>NUCLEOTIDE SEQUENCE</scope>
    <source>
        <strain evidence="4">MPI-CAGE-CH-0235</strain>
    </source>
</reference>
<dbReference type="AlphaFoldDB" id="A0A8K0WN40"/>
<dbReference type="Proteomes" id="UP000813444">
    <property type="component" value="Unassembled WGS sequence"/>
</dbReference>
<name>A0A8K0WN40_9HYPO</name>
<sequence length="258" mass="27642">RLLVTSLVLPALALADNNPTSSVDQLSEPFVDQITGLPMERFVDPWTSFAFAFALPEAQQPASLIGQLSLPLVDGQGWGFFGLGDDSNKNAVLAVWPDGQGGVTASFRQSSHINRPPVVKTDFQVRPLPDGIFVNETLLTYTFLCENCLDVNLERDDETGDAVMAWGLSGKRPRGRATDNAARLGSRERGFGLFTARLGEAKTTDFDAVAATALDAVPAVARVQTELRRAIEDDVANNTSGDETDGVNGNSDNDANSD</sequence>
<dbReference type="Pfam" id="PF16010">
    <property type="entry name" value="CDH-cyt"/>
    <property type="match status" value="1"/>
</dbReference>
<dbReference type="EMBL" id="JAGPNK010000011">
    <property type="protein sequence ID" value="KAH7311484.1"/>
    <property type="molecule type" value="Genomic_DNA"/>
</dbReference>
<feature type="region of interest" description="Disordered" evidence="1">
    <location>
        <begin position="230"/>
        <end position="258"/>
    </location>
</feature>
<keyword evidence="5" id="KW-1185">Reference proteome</keyword>